<dbReference type="GO" id="GO:0016747">
    <property type="term" value="F:acyltransferase activity, transferring groups other than amino-acyl groups"/>
    <property type="evidence" value="ECO:0007669"/>
    <property type="project" value="InterPro"/>
</dbReference>
<evidence type="ECO:0000259" key="1">
    <source>
        <dbReference type="PROSITE" id="PS51186"/>
    </source>
</evidence>
<protein>
    <submittedName>
        <fullName evidence="2">GNAT family N-acetyltransferase</fullName>
    </submittedName>
</protein>
<dbReference type="SUPFAM" id="SSF55729">
    <property type="entry name" value="Acyl-CoA N-acyltransferases (Nat)"/>
    <property type="match status" value="1"/>
</dbReference>
<feature type="domain" description="N-acetyltransferase" evidence="1">
    <location>
        <begin position="6"/>
        <end position="192"/>
    </location>
</feature>
<keyword evidence="3" id="KW-1185">Reference proteome</keyword>
<dbReference type="InterPro" id="IPR016181">
    <property type="entry name" value="Acyl_CoA_acyltransferase"/>
</dbReference>
<evidence type="ECO:0000313" key="2">
    <source>
        <dbReference type="EMBL" id="RDZ27864.1"/>
    </source>
</evidence>
<dbReference type="AlphaFoldDB" id="A0A371K1V6"/>
<dbReference type="InterPro" id="IPR000182">
    <property type="entry name" value="GNAT_dom"/>
</dbReference>
<gene>
    <name evidence="2" type="ORF">DX914_01460</name>
</gene>
<dbReference type="Gene3D" id="3.40.630.30">
    <property type="match status" value="1"/>
</dbReference>
<proteinExistence type="predicted"/>
<dbReference type="OrthoDB" id="187903at2"/>
<sequence length="202" mass="23159">MNASAIEVRCYSGAAIAPYLDDLARLRIEVFRDWPYLYDGDAAYEAQYLATYLRSWRSVAVLAFDGAQVVGASTGLPLADESDAFLAPFADSGLDPERVFYCGESVLLPAYRGRGLGHRFFDERHAHARALQGYHWTAFCAVERDAKDPRRPPFQRSNEDFWRKRGYQPRPELRASLPWREVGRGEAEHTLGFWLRPLERQR</sequence>
<dbReference type="PROSITE" id="PS51186">
    <property type="entry name" value="GNAT"/>
    <property type="match status" value="1"/>
</dbReference>
<reference evidence="2 3" key="1">
    <citation type="submission" date="2018-08" db="EMBL/GenBank/DDBJ databases">
        <title>Lysobacter sp. zong2l5, whole genome shotgun sequence.</title>
        <authorList>
            <person name="Zhang X."/>
            <person name="Feng G."/>
            <person name="Zhu H."/>
        </authorList>
    </citation>
    <scope>NUCLEOTIDE SEQUENCE [LARGE SCALE GENOMIC DNA]</scope>
    <source>
        <strain evidence="3">zong2l5</strain>
    </source>
</reference>
<dbReference type="Proteomes" id="UP000264492">
    <property type="component" value="Unassembled WGS sequence"/>
</dbReference>
<accession>A0A371K1V6</accession>
<organism evidence="2 3">
    <name type="scientific">Lysobacter silvisoli</name>
    <dbReference type="NCBI Taxonomy" id="2293254"/>
    <lineage>
        <taxon>Bacteria</taxon>
        <taxon>Pseudomonadati</taxon>
        <taxon>Pseudomonadota</taxon>
        <taxon>Gammaproteobacteria</taxon>
        <taxon>Lysobacterales</taxon>
        <taxon>Lysobacteraceae</taxon>
        <taxon>Lysobacter</taxon>
    </lineage>
</organism>
<comment type="caution">
    <text evidence="2">The sequence shown here is derived from an EMBL/GenBank/DDBJ whole genome shotgun (WGS) entry which is preliminary data.</text>
</comment>
<evidence type="ECO:0000313" key="3">
    <source>
        <dbReference type="Proteomes" id="UP000264492"/>
    </source>
</evidence>
<keyword evidence="2" id="KW-0808">Transferase</keyword>
<name>A0A371K1V6_9GAMM</name>
<dbReference type="EMBL" id="QTSU01000001">
    <property type="protein sequence ID" value="RDZ27864.1"/>
    <property type="molecule type" value="Genomic_DNA"/>
</dbReference>